<dbReference type="EMBL" id="JABCSC020000001">
    <property type="protein sequence ID" value="NSL53749.1"/>
    <property type="molecule type" value="Genomic_DNA"/>
</dbReference>
<evidence type="ECO:0000256" key="5">
    <source>
        <dbReference type="ARBA" id="ARBA00031248"/>
    </source>
</evidence>
<evidence type="ECO:0000256" key="4">
    <source>
        <dbReference type="ARBA" id="ARBA00022801"/>
    </source>
</evidence>
<evidence type="ECO:0000256" key="2">
    <source>
        <dbReference type="ARBA" id="ARBA00005419"/>
    </source>
</evidence>
<evidence type="ECO:0000256" key="3">
    <source>
        <dbReference type="ARBA" id="ARBA00012506"/>
    </source>
</evidence>
<name>A0ABX2IBE9_9RHOO</name>
<proteinExistence type="inferred from homology"/>
<evidence type="ECO:0000313" key="11">
    <source>
        <dbReference type="Proteomes" id="UP000778523"/>
    </source>
</evidence>
<keyword evidence="4 10" id="KW-0378">Hydrolase</keyword>
<gene>
    <name evidence="10" type="ORF">HJ583_001790</name>
</gene>
<accession>A0ABX2IBE9</accession>
<organism evidence="10 11">
    <name type="scientific">Uliginosibacterium aquaticum</name>
    <dbReference type="NCBI Taxonomy" id="2731212"/>
    <lineage>
        <taxon>Bacteria</taxon>
        <taxon>Pseudomonadati</taxon>
        <taxon>Pseudomonadota</taxon>
        <taxon>Betaproteobacteria</taxon>
        <taxon>Rhodocyclales</taxon>
        <taxon>Zoogloeaceae</taxon>
        <taxon>Uliginosibacterium</taxon>
    </lineage>
</organism>
<dbReference type="Proteomes" id="UP000778523">
    <property type="component" value="Unassembled WGS sequence"/>
</dbReference>
<feature type="domain" description="Calcineurin-like phosphoesterase" evidence="9">
    <location>
        <begin position="11"/>
        <end position="146"/>
    </location>
</feature>
<dbReference type="RefSeq" id="WP_170019996.1">
    <property type="nucleotide sequence ID" value="NZ_JABCSC020000001.1"/>
</dbReference>
<comment type="similarity">
    <text evidence="2">Belongs to the Ap4A hydrolase family.</text>
</comment>
<evidence type="ECO:0000256" key="1">
    <source>
        <dbReference type="ARBA" id="ARBA00003413"/>
    </source>
</evidence>
<comment type="catalytic activity">
    <reaction evidence="8">
        <text>P(1),P(4)-bis(5'-adenosyl) tetraphosphate + H2O = 2 ADP + 2 H(+)</text>
        <dbReference type="Rhea" id="RHEA:24252"/>
        <dbReference type="ChEBI" id="CHEBI:15377"/>
        <dbReference type="ChEBI" id="CHEBI:15378"/>
        <dbReference type="ChEBI" id="CHEBI:58141"/>
        <dbReference type="ChEBI" id="CHEBI:456216"/>
        <dbReference type="EC" id="3.6.1.41"/>
    </reaction>
</comment>
<dbReference type="NCBIfam" id="NF001204">
    <property type="entry name" value="PRK00166.1"/>
    <property type="match status" value="1"/>
</dbReference>
<dbReference type="CDD" id="cd07422">
    <property type="entry name" value="MPP_ApaH"/>
    <property type="match status" value="1"/>
</dbReference>
<protein>
    <recommendedName>
        <fullName evidence="3">bis(5'-nucleosyl)-tetraphosphatase (symmetrical)</fullName>
        <ecNumber evidence="3">3.6.1.41</ecNumber>
    </recommendedName>
    <alternativeName>
        <fullName evidence="6">Ap4A hydrolase</fullName>
    </alternativeName>
    <alternativeName>
        <fullName evidence="5">Diadenosine 5',5'''-P1,P4-tetraphosphate pyrophosphohydrolase</fullName>
    </alternativeName>
    <alternativeName>
        <fullName evidence="7">Diadenosine tetraphosphatase</fullName>
    </alternativeName>
</protein>
<evidence type="ECO:0000256" key="6">
    <source>
        <dbReference type="ARBA" id="ARBA00032248"/>
    </source>
</evidence>
<dbReference type="EC" id="3.6.1.41" evidence="3"/>
<comment type="caution">
    <text evidence="10">The sequence shown here is derived from an EMBL/GenBank/DDBJ whole genome shotgun (WGS) entry which is preliminary data.</text>
</comment>
<dbReference type="PIRSF" id="PIRSF000903">
    <property type="entry name" value="B5n-ttraPtase_sm"/>
    <property type="match status" value="1"/>
</dbReference>
<dbReference type="InterPro" id="IPR004843">
    <property type="entry name" value="Calcineurin-like_PHP"/>
</dbReference>
<evidence type="ECO:0000256" key="7">
    <source>
        <dbReference type="ARBA" id="ARBA00033210"/>
    </source>
</evidence>
<evidence type="ECO:0000256" key="8">
    <source>
        <dbReference type="ARBA" id="ARBA00049417"/>
    </source>
</evidence>
<evidence type="ECO:0000313" key="10">
    <source>
        <dbReference type="EMBL" id="NSL53749.1"/>
    </source>
</evidence>
<dbReference type="SUPFAM" id="SSF56300">
    <property type="entry name" value="Metallo-dependent phosphatases"/>
    <property type="match status" value="1"/>
</dbReference>
<sequence>MGATHPDRHRYVIGDVQGCFDELQILIQKIGFDPGQDRLWVAGDLINRGPGNLAVLRYLKSLGERVVCVLGNHDIFFLAVVSGAVSQTPEDTLQDLLEAPDRDELVDWLRRRPLFHVEDGYAMVHAGLLPQWSVAQAEDLAAEVECELGGEHWQDFLRGLWGGKPCAWRDDLTGQDRLRIIVNAMSRLRFLRSDASIDLKPKGRPEDQPGLIPWYAYPDARWQTHTILHGHWSALGYRDTGGVIALDSGCVWGGSLTAFRLADRAVWSSPALTTERTGAE</sequence>
<evidence type="ECO:0000259" key="9">
    <source>
        <dbReference type="Pfam" id="PF00149"/>
    </source>
</evidence>
<reference evidence="10 11" key="1">
    <citation type="submission" date="2020-06" db="EMBL/GenBank/DDBJ databases">
        <title>Draft genome of Uliginosibacterium sp. IMCC34675.</title>
        <authorList>
            <person name="Song J."/>
        </authorList>
    </citation>
    <scope>NUCLEOTIDE SEQUENCE [LARGE SCALE GENOMIC DNA]</scope>
    <source>
        <strain evidence="10 11">IMCC34675</strain>
    </source>
</reference>
<dbReference type="PANTHER" id="PTHR40942">
    <property type="match status" value="1"/>
</dbReference>
<dbReference type="InterPro" id="IPR029052">
    <property type="entry name" value="Metallo-depent_PP-like"/>
</dbReference>
<dbReference type="GO" id="GO:0008803">
    <property type="term" value="F:bis(5'-nucleosyl)-tetraphosphatase (symmetrical) activity"/>
    <property type="evidence" value="ECO:0007669"/>
    <property type="project" value="UniProtKB-EC"/>
</dbReference>
<dbReference type="NCBIfam" id="TIGR00668">
    <property type="entry name" value="apaH"/>
    <property type="match status" value="1"/>
</dbReference>
<comment type="function">
    <text evidence="1">Hydrolyzes diadenosine 5',5'''-P1,P4-tetraphosphate to yield ADP.</text>
</comment>
<dbReference type="InterPro" id="IPR004617">
    <property type="entry name" value="ApaH"/>
</dbReference>
<dbReference type="PANTHER" id="PTHR40942:SF4">
    <property type="entry name" value="CYTOCHROME C5"/>
    <property type="match status" value="1"/>
</dbReference>
<keyword evidence="11" id="KW-1185">Reference proteome</keyword>
<dbReference type="Gene3D" id="3.60.21.10">
    <property type="match status" value="1"/>
</dbReference>
<dbReference type="Pfam" id="PF00149">
    <property type="entry name" value="Metallophos"/>
    <property type="match status" value="1"/>
</dbReference>